<keyword evidence="2" id="KW-1185">Reference proteome</keyword>
<organism evidence="1 2">
    <name type="scientific">Neoaquamicrobium microcysteis</name>
    <dbReference type="NCBI Taxonomy" id="2682781"/>
    <lineage>
        <taxon>Bacteria</taxon>
        <taxon>Pseudomonadati</taxon>
        <taxon>Pseudomonadota</taxon>
        <taxon>Alphaproteobacteria</taxon>
        <taxon>Hyphomicrobiales</taxon>
        <taxon>Phyllobacteriaceae</taxon>
        <taxon>Neoaquamicrobium</taxon>
    </lineage>
</organism>
<reference evidence="1 2" key="2">
    <citation type="submission" date="2019-09" db="EMBL/GenBank/DDBJ databases">
        <title>Mesorhizobium sp. MaA-C15 isolated from Microcystis aeruginosa.</title>
        <authorList>
            <person name="Jeong S.E."/>
            <person name="Jin H.M."/>
            <person name="Jeon C.O."/>
        </authorList>
    </citation>
    <scope>NUCLEOTIDE SEQUENCE [LARGE SCALE GENOMIC DNA]</scope>
    <source>
        <strain evidence="1 2">MaA-C15</strain>
    </source>
</reference>
<dbReference type="AlphaFoldDB" id="A0A5D4GUG1"/>
<protein>
    <submittedName>
        <fullName evidence="1">DUF2848 domain-containing protein</fullName>
    </submittedName>
</protein>
<evidence type="ECO:0000313" key="2">
    <source>
        <dbReference type="Proteomes" id="UP000323258"/>
    </source>
</evidence>
<accession>A0A5D4GUG1</accession>
<gene>
    <name evidence="1" type="ORF">FY036_14890</name>
</gene>
<name>A0A5D4GUG1_9HYPH</name>
<dbReference type="OrthoDB" id="9792678at2"/>
<reference evidence="1 2" key="1">
    <citation type="submission" date="2019-08" db="EMBL/GenBank/DDBJ databases">
        <authorList>
            <person name="Seo Y.L."/>
        </authorList>
    </citation>
    <scope>NUCLEOTIDE SEQUENCE [LARGE SCALE GENOMIC DNA]</scope>
    <source>
        <strain evidence="1 2">MaA-C15</strain>
    </source>
</reference>
<evidence type="ECO:0000313" key="1">
    <source>
        <dbReference type="EMBL" id="TYR31553.1"/>
    </source>
</evidence>
<comment type="caution">
    <text evidence="1">The sequence shown here is derived from an EMBL/GenBank/DDBJ whole genome shotgun (WGS) entry which is preliminary data.</text>
</comment>
<dbReference type="Proteomes" id="UP000323258">
    <property type="component" value="Unassembled WGS sequence"/>
</dbReference>
<dbReference type="InterPro" id="IPR021269">
    <property type="entry name" value="DUF2848"/>
</dbReference>
<proteinExistence type="predicted"/>
<dbReference type="EMBL" id="VSZS01000064">
    <property type="protein sequence ID" value="TYR31553.1"/>
    <property type="molecule type" value="Genomic_DNA"/>
</dbReference>
<sequence length="230" mass="24999">MTNTITFDVAGREPVTIAVRNAIIAGWTGRNMDAVQHHIDELEAIGVPPPSTVPLYYRVGAALLTTDKLIETVDETSSGEAEPVLVDDGENLYLGLGSDHTDRQLETHSVALSKQICAKPVASTLWLFSEVADHLDDLQIRSFISENGEWVPYQSGTLASIRPLLDLVAASPKAQSATRLAAGTAMMCGTFPVLSGGVRPARRFRMEMEDARLGRRIEHSYEMSPLPVIS</sequence>
<dbReference type="Pfam" id="PF11010">
    <property type="entry name" value="DUF2848"/>
    <property type="match status" value="1"/>
</dbReference>
<dbReference type="RefSeq" id="WP_148915524.1">
    <property type="nucleotide sequence ID" value="NZ_VSZS01000064.1"/>
</dbReference>